<accession>A0ABQ9Z1W8</accession>
<organism evidence="1 2">
    <name type="scientific">Daphnia magna</name>
    <dbReference type="NCBI Taxonomy" id="35525"/>
    <lineage>
        <taxon>Eukaryota</taxon>
        <taxon>Metazoa</taxon>
        <taxon>Ecdysozoa</taxon>
        <taxon>Arthropoda</taxon>
        <taxon>Crustacea</taxon>
        <taxon>Branchiopoda</taxon>
        <taxon>Diplostraca</taxon>
        <taxon>Cladocera</taxon>
        <taxon>Anomopoda</taxon>
        <taxon>Daphniidae</taxon>
        <taxon>Daphnia</taxon>
    </lineage>
</organism>
<comment type="caution">
    <text evidence="1">The sequence shown here is derived from an EMBL/GenBank/DDBJ whole genome shotgun (WGS) entry which is preliminary data.</text>
</comment>
<reference evidence="1 2" key="1">
    <citation type="journal article" date="2023" name="Nucleic Acids Res.">
        <title>The hologenome of Daphnia magna reveals possible DNA methylation and microbiome-mediated evolution of the host genome.</title>
        <authorList>
            <person name="Chaturvedi A."/>
            <person name="Li X."/>
            <person name="Dhandapani V."/>
            <person name="Marshall H."/>
            <person name="Kissane S."/>
            <person name="Cuenca-Cambronero M."/>
            <person name="Asole G."/>
            <person name="Calvet F."/>
            <person name="Ruiz-Romero M."/>
            <person name="Marangio P."/>
            <person name="Guigo R."/>
            <person name="Rago D."/>
            <person name="Mirbahai L."/>
            <person name="Eastwood N."/>
            <person name="Colbourne J.K."/>
            <person name="Zhou J."/>
            <person name="Mallon E."/>
            <person name="Orsini L."/>
        </authorList>
    </citation>
    <scope>NUCLEOTIDE SEQUENCE [LARGE SCALE GENOMIC DNA]</scope>
    <source>
        <strain evidence="1">LRV0_1</strain>
    </source>
</reference>
<name>A0ABQ9Z1W8_9CRUS</name>
<dbReference type="Proteomes" id="UP001234178">
    <property type="component" value="Unassembled WGS sequence"/>
</dbReference>
<proteinExistence type="predicted"/>
<dbReference type="EMBL" id="JAOYFB010000002">
    <property type="protein sequence ID" value="KAK4006900.1"/>
    <property type="molecule type" value="Genomic_DNA"/>
</dbReference>
<evidence type="ECO:0000313" key="2">
    <source>
        <dbReference type="Proteomes" id="UP001234178"/>
    </source>
</evidence>
<gene>
    <name evidence="1" type="ORF">OUZ56_012055</name>
</gene>
<protein>
    <submittedName>
        <fullName evidence="1">Uncharacterized protein</fullName>
    </submittedName>
</protein>
<sequence>MSMEQLRQDNPPMSEILAEIEKDYQILSRKLVQSDPLFALNPIVVTSNNERTSINKSESRTFALQKNTRRFSWQETLFGYYISEMLVTQNEINSLYLHDDSLTRYFVENAPGFFTENIKPKKGLVNSTAVTYHSLVLDDNEDRERIAEKLMCSTSNDDIALQYPPKNINVRVDNANPDDFVDMTILPGKVVIPITVLVKGTPHKEYVLSKPQMVTFSSRSHNVDLQFSKTFHKVQGKTCKRVTVDESQ</sequence>
<evidence type="ECO:0000313" key="1">
    <source>
        <dbReference type="EMBL" id="KAK4006900.1"/>
    </source>
</evidence>
<keyword evidence="2" id="KW-1185">Reference proteome</keyword>